<feature type="compositionally biased region" description="Basic and acidic residues" evidence="5">
    <location>
        <begin position="992"/>
        <end position="1006"/>
    </location>
</feature>
<dbReference type="GO" id="GO:0006606">
    <property type="term" value="P:protein import into nucleus"/>
    <property type="evidence" value="ECO:0007669"/>
    <property type="project" value="TreeGrafter"/>
</dbReference>
<evidence type="ECO:0000256" key="5">
    <source>
        <dbReference type="SAM" id="MobiDB-lite"/>
    </source>
</evidence>
<dbReference type="GO" id="GO:0031267">
    <property type="term" value="F:small GTPase binding"/>
    <property type="evidence" value="ECO:0007669"/>
    <property type="project" value="InterPro"/>
</dbReference>
<feature type="domain" description="Importin N-terminal" evidence="6">
    <location>
        <begin position="37"/>
        <end position="109"/>
    </location>
</feature>
<dbReference type="EMBL" id="LASV01000225">
    <property type="protein sequence ID" value="KKA20842.1"/>
    <property type="molecule type" value="Genomic_DNA"/>
</dbReference>
<dbReference type="PROSITE" id="PS50166">
    <property type="entry name" value="IMPORTIN_B_NT"/>
    <property type="match status" value="1"/>
</dbReference>
<keyword evidence="3" id="KW-0813">Transport</keyword>
<dbReference type="Pfam" id="PF03810">
    <property type="entry name" value="IBN_N"/>
    <property type="match status" value="1"/>
</dbReference>
<comment type="similarity">
    <text evidence="2">Belongs to the importin beta family.</text>
</comment>
<comment type="subcellular location">
    <subcellularLocation>
        <location evidence="1">Nucleus</location>
    </subcellularLocation>
</comment>
<dbReference type="GeneID" id="25317470"/>
<dbReference type="STRING" id="1408163.A0A0F4YRC6"/>
<dbReference type="Proteomes" id="UP000053958">
    <property type="component" value="Unassembled WGS sequence"/>
</dbReference>
<evidence type="ECO:0000313" key="8">
    <source>
        <dbReference type="Proteomes" id="UP000053958"/>
    </source>
</evidence>
<evidence type="ECO:0000259" key="6">
    <source>
        <dbReference type="PROSITE" id="PS50166"/>
    </source>
</evidence>
<dbReference type="FunFam" id="1.25.10.10:FF:000362">
    <property type="entry name" value="Importin 11, putative"/>
    <property type="match status" value="1"/>
</dbReference>
<gene>
    <name evidence="7" type="ORF">T310_5125</name>
</gene>
<reference evidence="7 8" key="1">
    <citation type="submission" date="2015-04" db="EMBL/GenBank/DDBJ databases">
        <authorList>
            <person name="Heijne W.H."/>
            <person name="Fedorova N.D."/>
            <person name="Nierman W.C."/>
            <person name="Vollebregt A.W."/>
            <person name="Zhao Z."/>
            <person name="Wu L."/>
            <person name="Kumar M."/>
            <person name="Stam H."/>
            <person name="van den Berg M.A."/>
            <person name="Pel H.J."/>
        </authorList>
    </citation>
    <scope>NUCLEOTIDE SEQUENCE [LARGE SCALE GENOMIC DNA]</scope>
    <source>
        <strain evidence="7 8">CBS 393.64</strain>
    </source>
</reference>
<dbReference type="GO" id="GO:0005635">
    <property type="term" value="C:nuclear envelope"/>
    <property type="evidence" value="ECO:0007669"/>
    <property type="project" value="TreeGrafter"/>
</dbReference>
<organism evidence="7 8">
    <name type="scientific">Rasamsonia emersonii (strain ATCC 16479 / CBS 393.64 / IMI 116815)</name>
    <dbReference type="NCBI Taxonomy" id="1408163"/>
    <lineage>
        <taxon>Eukaryota</taxon>
        <taxon>Fungi</taxon>
        <taxon>Dikarya</taxon>
        <taxon>Ascomycota</taxon>
        <taxon>Pezizomycotina</taxon>
        <taxon>Eurotiomycetes</taxon>
        <taxon>Eurotiomycetidae</taxon>
        <taxon>Eurotiales</taxon>
        <taxon>Trichocomaceae</taxon>
        <taxon>Rasamsonia</taxon>
    </lineage>
</organism>
<accession>A0A0F4YRC6</accession>
<feature type="region of interest" description="Disordered" evidence="5">
    <location>
        <begin position="983"/>
        <end position="1006"/>
    </location>
</feature>
<keyword evidence="8" id="KW-1185">Reference proteome</keyword>
<name>A0A0F4YRC6_RASE3</name>
<dbReference type="InterPro" id="IPR016024">
    <property type="entry name" value="ARM-type_fold"/>
</dbReference>
<comment type="caution">
    <text evidence="7">The sequence shown here is derived from an EMBL/GenBank/DDBJ whole genome shotgun (WGS) entry which is preliminary data.</text>
</comment>
<keyword evidence="4" id="KW-0539">Nucleus</keyword>
<proteinExistence type="inferred from homology"/>
<evidence type="ECO:0000313" key="7">
    <source>
        <dbReference type="EMBL" id="KKA20842.1"/>
    </source>
</evidence>
<dbReference type="Gene3D" id="1.25.10.10">
    <property type="entry name" value="Leucine-rich Repeat Variant"/>
    <property type="match status" value="1"/>
</dbReference>
<evidence type="ECO:0000256" key="3">
    <source>
        <dbReference type="ARBA" id="ARBA00022448"/>
    </source>
</evidence>
<dbReference type="RefSeq" id="XP_013327454.1">
    <property type="nucleotide sequence ID" value="XM_013472000.1"/>
</dbReference>
<protein>
    <submittedName>
        <fullName evidence="7">Importin 11</fullName>
    </submittedName>
</protein>
<dbReference type="SMART" id="SM00913">
    <property type="entry name" value="IBN_N"/>
    <property type="match status" value="1"/>
</dbReference>
<dbReference type="InterPro" id="IPR011989">
    <property type="entry name" value="ARM-like"/>
</dbReference>
<evidence type="ECO:0000256" key="4">
    <source>
        <dbReference type="ARBA" id="ARBA00023242"/>
    </source>
</evidence>
<dbReference type="AlphaFoldDB" id="A0A0F4YRC6"/>
<sequence length="1061" mass="119308">MEGAVELPGEANPLTPHNLFNALVAAASSTQQQVQVGTQQLQHWEKQEGYYPLLQDIFVDYSLPLEVRYLSIIQLKNGIDKYWRKTATNAIKKESKDRIKTRALEAGIVEPAPLLALHNALMIAKIMRYEFPQDWPDAMSSLINALRSSVQPGANPLQLPRTLLILLQIIKELSTARLQRTRANLQSVTPEIFQILGGIYVEKVSSWGTSLEQGNASEGAVLEPLEQSLMSLKVLRRLVIAGFEHPNREKAVQGFWEMTHAHFTKFYTLAEGATGVSPTIRKLLEKHVVQLSKLHVEMAKSHPPSFALLPGCVSLVKSYWSVVVKLGEIYENESPVQSRPSASGDTEQETSLIDRVGLKALLLIRACAKMAFNPAQTFKYQTPQDKEEKKESIELIKSQLFTQDFVINVMELLVTRFFRFRKTDFQEWEEEPEEWEKKEEEISDAWEFSIRSCAEKLFLDLVINFKELLVPRLLNVFYNFANPQNRDVLLKDSLYSAIGLAAASLEQQLDLKAFIESTLVPEVQIQEQGYNVLRRRIAILLGQWIPVKPEELNRTSVYQIFQHLLNKQDPMNDLVVRITAGRQLRNILEPFEFSPTLFLPYATPILQNVMTLIQEVELSETRMGLLETVRVAVVKMEDHIAPFSDQIMSLLPPLWEQSGEEHLMKQAILTLLSSLINALKQDSVKYHADILPLIRNSIEPGSETLVYLLDEALELWSAIISQTPAPASPDLLSLLPGLFPILEAATDSAPLALQIAESYILLAPQEVLSDQIRFRLLVSFESLLSAVTKQRIGVVPHLVEMLIRATETIDGGSENSYNVIAKSLIDSSFLPSLLDGLHSAYESSQTTGPKKKTSSVYGVLETDYLSVLARLALGSPRVFLSAISAATGTSAEQTLSWLLTEWFFHYDNIGLVTQKKLHTLALTQLLAINGSDSPPPAYLLNHLQSYLTIWTDIVTELAEGTGEDPNDPRAGDYLIYWNNETKNAEGGSGTQPHHENEPPETTRRRDWENADIVHRINIRDFIKQRLQAVIVGCGGEQRFQEEWLVNVDREVTSAFGALGIL</sequence>
<dbReference type="PANTHER" id="PTHR10997:SF7">
    <property type="entry name" value="IMPORTIN-11"/>
    <property type="match status" value="1"/>
</dbReference>
<evidence type="ECO:0000256" key="1">
    <source>
        <dbReference type="ARBA" id="ARBA00004123"/>
    </source>
</evidence>
<evidence type="ECO:0000256" key="2">
    <source>
        <dbReference type="ARBA" id="ARBA00007991"/>
    </source>
</evidence>
<dbReference type="OrthoDB" id="361693at2759"/>
<dbReference type="Pfam" id="PF25758">
    <property type="entry name" value="TPR_IPO11"/>
    <property type="match status" value="1"/>
</dbReference>
<dbReference type="PANTHER" id="PTHR10997">
    <property type="entry name" value="IMPORTIN-7, 8, 11"/>
    <property type="match status" value="1"/>
</dbReference>
<dbReference type="InterPro" id="IPR001494">
    <property type="entry name" value="Importin-beta_N"/>
</dbReference>
<dbReference type="InterPro" id="IPR058669">
    <property type="entry name" value="TPR_IPO7/11-like"/>
</dbReference>
<dbReference type="SUPFAM" id="SSF48371">
    <property type="entry name" value="ARM repeat"/>
    <property type="match status" value="1"/>
</dbReference>
<dbReference type="GO" id="GO:0005829">
    <property type="term" value="C:cytosol"/>
    <property type="evidence" value="ECO:0007669"/>
    <property type="project" value="TreeGrafter"/>
</dbReference>